<evidence type="ECO:0000313" key="3">
    <source>
        <dbReference type="Proteomes" id="UP000198604"/>
    </source>
</evidence>
<reference evidence="3" key="1">
    <citation type="submission" date="2015-03" db="EMBL/GenBank/DDBJ databases">
        <authorList>
            <person name="Urmite Genomes"/>
        </authorList>
    </citation>
    <scope>NUCLEOTIDE SEQUENCE [LARGE SCALE GENOMIC DNA]</scope>
    <source>
        <strain evidence="3">FF10</strain>
    </source>
</reference>
<dbReference type="InterPro" id="IPR040788">
    <property type="entry name" value="HEPN_MAE_28990"/>
</dbReference>
<proteinExistence type="predicted"/>
<dbReference type="AlphaFoldDB" id="A0A0E4H4Y9"/>
<dbReference type="EMBL" id="CTEN01000003">
    <property type="protein sequence ID" value="CQR25410.1"/>
    <property type="molecule type" value="Genomic_DNA"/>
</dbReference>
<dbReference type="Proteomes" id="UP000198604">
    <property type="component" value="Unassembled WGS sequence"/>
</dbReference>
<dbReference type="Pfam" id="PF18737">
    <property type="entry name" value="HEPN_MAE_28990"/>
    <property type="match status" value="1"/>
</dbReference>
<accession>A0A0E4H4Y9</accession>
<protein>
    <recommendedName>
        <fullName evidence="1">MAE-28990/MAE-18760-like HEPN domain-containing protein</fullName>
    </recommendedName>
</protein>
<gene>
    <name evidence="2" type="ORF">BN1356_01750</name>
</gene>
<sequence length="105" mass="12031">MIQNTLNSEYKIEIEKESFHLSGNADVQEIKNILKIHGVSYDDNIFGDYGGALLTIKTQRNRLAHGNVSFEENGRGFSISQIIGFKEKTYECLEYFVSLVEQEYC</sequence>
<evidence type="ECO:0000313" key="2">
    <source>
        <dbReference type="EMBL" id="CQR25410.1"/>
    </source>
</evidence>
<organism evidence="2 3">
    <name type="scientific">Streptococcus varani</name>
    <dbReference type="NCBI Taxonomy" id="1608583"/>
    <lineage>
        <taxon>Bacteria</taxon>
        <taxon>Bacillati</taxon>
        <taxon>Bacillota</taxon>
        <taxon>Bacilli</taxon>
        <taxon>Lactobacillales</taxon>
        <taxon>Streptococcaceae</taxon>
        <taxon>Streptococcus</taxon>
    </lineage>
</organism>
<keyword evidence="3" id="KW-1185">Reference proteome</keyword>
<evidence type="ECO:0000259" key="1">
    <source>
        <dbReference type="Pfam" id="PF18737"/>
    </source>
</evidence>
<dbReference type="STRING" id="1608583.BN1356_01750"/>
<feature type="domain" description="MAE-28990/MAE-18760-like HEPN" evidence="1">
    <location>
        <begin position="14"/>
        <end position="102"/>
    </location>
</feature>
<name>A0A0E4H4Y9_9STRE</name>